<dbReference type="SUPFAM" id="SSF47473">
    <property type="entry name" value="EF-hand"/>
    <property type="match status" value="1"/>
</dbReference>
<evidence type="ECO:0000256" key="2">
    <source>
        <dbReference type="ARBA" id="ARBA00022737"/>
    </source>
</evidence>
<name>A0ABP0FJR2_CLALP</name>
<keyword evidence="4" id="KW-1185">Reference proteome</keyword>
<reference evidence="3 4" key="1">
    <citation type="submission" date="2024-02" db="EMBL/GenBank/DDBJ databases">
        <authorList>
            <person name="Daric V."/>
            <person name="Darras S."/>
        </authorList>
    </citation>
    <scope>NUCLEOTIDE SEQUENCE [LARGE SCALE GENOMIC DNA]</scope>
</reference>
<dbReference type="PANTHER" id="PTHR45942">
    <property type="entry name" value="PROTEIN PHOSPATASE 3 REGULATORY SUBUNIT B ALPHA ISOFORM TYPE 1"/>
    <property type="match status" value="1"/>
</dbReference>
<evidence type="ECO:0000313" key="4">
    <source>
        <dbReference type="Proteomes" id="UP001642483"/>
    </source>
</evidence>
<dbReference type="Gene3D" id="1.10.238.10">
    <property type="entry name" value="EF-hand"/>
    <property type="match status" value="1"/>
</dbReference>
<organism evidence="3 4">
    <name type="scientific">Clavelina lepadiformis</name>
    <name type="common">Light-bulb sea squirt</name>
    <name type="synonym">Ascidia lepadiformis</name>
    <dbReference type="NCBI Taxonomy" id="159417"/>
    <lineage>
        <taxon>Eukaryota</taxon>
        <taxon>Metazoa</taxon>
        <taxon>Chordata</taxon>
        <taxon>Tunicata</taxon>
        <taxon>Ascidiacea</taxon>
        <taxon>Aplousobranchia</taxon>
        <taxon>Clavelinidae</taxon>
        <taxon>Clavelina</taxon>
    </lineage>
</organism>
<dbReference type="EMBL" id="CAWYQH010000057">
    <property type="protein sequence ID" value="CAK8678652.1"/>
    <property type="molecule type" value="Genomic_DNA"/>
</dbReference>
<proteinExistence type="predicted"/>
<keyword evidence="2" id="KW-0677">Repeat</keyword>
<accession>A0ABP0FJR2</accession>
<sequence length="180" mass="20733">MGQSSSYFTEEEEKEIIAKHNINARYLQEIQKRYNQLETSKKKDETSGVTVQDTLLIREVHGNKLATLLAENYGGKDGVLYPHDFVNFFGDISSQKTPNEKVEILFHLLDVKNFGYLAGIEMYRYYHTLLSPSLNNEQIEQITKNALKIGGNKIDLKKFKQLMPAWQVAEKMTVNLQITE</sequence>
<evidence type="ECO:0000313" key="3">
    <source>
        <dbReference type="EMBL" id="CAK8678652.1"/>
    </source>
</evidence>
<dbReference type="Proteomes" id="UP001642483">
    <property type="component" value="Unassembled WGS sequence"/>
</dbReference>
<evidence type="ECO:0000256" key="1">
    <source>
        <dbReference type="ARBA" id="ARBA00022723"/>
    </source>
</evidence>
<keyword evidence="1" id="KW-0479">Metal-binding</keyword>
<protein>
    <submittedName>
        <fullName evidence="3">Uncharacterized protein</fullName>
    </submittedName>
</protein>
<gene>
    <name evidence="3" type="ORF">CVLEPA_LOCUS8558</name>
</gene>
<dbReference type="InterPro" id="IPR011992">
    <property type="entry name" value="EF-hand-dom_pair"/>
</dbReference>
<comment type="caution">
    <text evidence="3">The sequence shown here is derived from an EMBL/GenBank/DDBJ whole genome shotgun (WGS) entry which is preliminary data.</text>
</comment>